<evidence type="ECO:0000256" key="13">
    <source>
        <dbReference type="ARBA" id="ARBA00023163"/>
    </source>
</evidence>
<dbReference type="GO" id="GO:0003677">
    <property type="term" value="F:DNA binding"/>
    <property type="evidence" value="ECO:0007669"/>
    <property type="project" value="InterPro"/>
</dbReference>
<evidence type="ECO:0000256" key="10">
    <source>
        <dbReference type="ARBA" id="ARBA00022833"/>
    </source>
</evidence>
<keyword evidence="7" id="KW-0949">S-adenosyl-L-methionine</keyword>
<dbReference type="Pfam" id="PF18358">
    <property type="entry name" value="Tudor_4"/>
    <property type="match status" value="2"/>
</dbReference>
<dbReference type="GO" id="GO:0032259">
    <property type="term" value="P:methylation"/>
    <property type="evidence" value="ECO:0007669"/>
    <property type="project" value="UniProtKB-KW"/>
</dbReference>
<evidence type="ECO:0000256" key="12">
    <source>
        <dbReference type="ARBA" id="ARBA00023015"/>
    </source>
</evidence>
<dbReference type="InterPro" id="IPR041292">
    <property type="entry name" value="Tudor_4"/>
</dbReference>
<evidence type="ECO:0000259" key="17">
    <source>
        <dbReference type="PROSITE" id="PS50867"/>
    </source>
</evidence>
<protein>
    <recommendedName>
        <fullName evidence="21">Histone-lysine N-methyltransferase eggless</fullName>
    </recommendedName>
</protein>
<dbReference type="InterPro" id="IPR016177">
    <property type="entry name" value="DNA-bd_dom_sf"/>
</dbReference>
<sequence>MQLAELLITGYVRVTRFGGGLGEFSTAATQTSSILRPGWSGKREHVCPSGPIPKRRTSKEGKSADGKTFASREMANNVISLDSDSDEEPSASEAVSKATNAPEANTSYPDVVLEHDNKSSDSFGFEECCRIVNNSLPRIGNETQGGNPMGASSRCSKGVQKVNTIEAAIHRAEKSKRKLDELVTKAISAIRVETEKNFHRENSLKRTIGISKNTSFKSQLNATLEKKLRTSRIGSSSNTDFKNSKEFDLPLQIPDQLIGSLAYENHEPSEMLAETTLNTVSRRWPSVGSLCYSMATDSLSKWVIHTITDLTHEKDDRSDFSVMFHVETKLGGTIQRKKVAGDAVAYPDPQPHRPHVGCRVIAATNQIGCTVEFKSFYPGVIAELPTHLNGFRYLIFFETGHVQYCLHKDVRLVYKTRKRIGEYFTRSLSQFIVNYIEKFPHRSLFKTDVGSLISVERDGSWINAKVNQIDNAIMQILFENDGKHEWVYRGSPRLLPIFNRIEALSSRTRNREIAEDARSNSLMENPPYIRSQSPREGIVSDSSSGKEDVSGIDSSSGWDVAEKSKSPVELGLVPSSPEVSQRVTRSASAIHSSQTPRPFFAHKCSRACVAWVRYHEAKTAGVAVLAIPSMFAFKREVASLSSEVAYIAPCGKRLSSLEDVLQYLSDTHITLSLSMFDFDYRTNVFNNLVVDPKHIVIHDISFGGEKIPIPCVNDLNNDCPDLMTYITERRALDGVLINTDPGFLICCDCQDNCRDKFNCQCFQHTVENYRLFNTEGVRRNFNNIGYEYQRLYQDIPSGIYECNSQCKCNPSACLNRVVQHEIKHKLQLFKTQKMGWGVRTAVDIPQGAFICTYTGNIMPEKVANEIGVFYGDEYFADLDHIEAMQQHKAGFEKNAATIPDEEEFKTSPKNYPSGRARRSRTFDIKYTEPSRAKKKSELQSDNRQPGIRNECTTDKTGALQGDLADLDQHKAGFEKNAATIPDEEESNISPKNYPSGRARRSCTVDIKYAEQPRAKKKFDSQAAVSQRAKAMAVSQKMWTPNDDVDTVRKFYGPDETVYVMDAKIAGNISRYFNHSCDPNMFVQNVYVDTHDLRFPWVAFFALEHIPAGTELMWDYGYSIGSVPGKSFYCHCGSANCEMADNVISLDSDSDEEPTAPPAADVTASEATSQTPASDSTEVEAQDSNTICLDDDSEPNDEGSDQFNFEECDRILNSYSSRTTGNAKQGRSGGQTCANSWCSKVAVQKGNELILEHYNLPKGNSKFCQDCIDDWELYLESCMENMKNGTSIINGQCPKLNDFIVLDDLDGADSNEVSDDGKDGSSSDPEMEELLTKAINEVLDETEKEFRLENSLEQTYKDLDNIFADTCQLSDECTKKLRTIEQEWYSSVEEFKGHFKKKVKNVEELDLPTLTLEQTGSSPRENSQPESSKGEMKEPADLPPYNTVTRPRPLKGSKCYTTLTDSKSEWVERTVTNVTHENDNQSNIVEMFQVEAQMGGKVMRKKVACDGIAYPNPHPDRLHVGFRVIAAVNQDGEASEEKPFYSGVIAELPTHLNGFRYLIFFETGHVQYCPHKDVRLIYKTRKRISEYFTGSMTQFILNYLTNFPHRCLLKTEVGSFVSVQRDGFWMNATVDKLDSAIMRITFVNDDKHEWIYRGSPRLLPIFERMNNQRSSLRSQFLGIRSGPSAARSGQKQLLVPGEIVISDSSSSSGDEDNNGMDAFNLRGVAKKTTSRPPMNYPFAPSGPKRVTRSSSIIRRIPEVQYPRAFFPHKCSRACVTWVRYVEGKTIGVALLAIPSMFAFRREIDMSTEVAYITPCGKRLSSLRDVLKYLSDTYIPLTLDMFDFDTRSNIFDEFVVESKFIIMQDISFGGERSPIPCINDVNNDCPDLMTYMTERRALDGVHINTDPGFLVCCDCEDNCRDKFRCQCWKHTVDNYRPFNPEDDRRNLKKVGYEYQRLYQNVLSGVYECNSQCKCNPVTCINRVVQHGMRHKLQLFKTPKKGWGTRTAIDIPQGVFICTYVGNIMPEHTANETGMVHGDEYFAELDHIEVMQQYKANFEKNAASMSEDEEEEDEVVETGSSLQGSSSSMRARRSCTLRKNNRYAEISPKKKKDNARQAANSQRSKSTPTPAEEDAESDEETDTVRKFYGPNETVYVMDAKIAGNIGRYFNHSCDPNMFVQNVYIDTHDLRFPWVAFFALKHIPAGSELTWDYGYSIGSVPGKILYCYCNSVNCRKRLL</sequence>
<dbReference type="OrthoDB" id="5792673at2759"/>
<gene>
    <name evidence="19" type="ORF">NTEN_LOCUS13843</name>
</gene>
<feature type="compositionally biased region" description="Polar residues" evidence="15">
    <location>
        <begin position="1164"/>
        <end position="1175"/>
    </location>
</feature>
<dbReference type="InterPro" id="IPR007728">
    <property type="entry name" value="Pre-SET_dom"/>
</dbReference>
<feature type="domain" description="MBD" evidence="18">
    <location>
        <begin position="619"/>
        <end position="685"/>
    </location>
</feature>
<dbReference type="GO" id="GO:0010629">
    <property type="term" value="P:negative regulation of gene expression"/>
    <property type="evidence" value="ECO:0007669"/>
    <property type="project" value="TreeGrafter"/>
</dbReference>
<dbReference type="PROSITE" id="PS50867">
    <property type="entry name" value="PRE_SET"/>
    <property type="match status" value="2"/>
</dbReference>
<keyword evidence="20" id="KW-1185">Reference proteome</keyword>
<dbReference type="SUPFAM" id="SSF82199">
    <property type="entry name" value="SET domain"/>
    <property type="match status" value="2"/>
</dbReference>
<evidence type="ECO:0000256" key="9">
    <source>
        <dbReference type="ARBA" id="ARBA00022737"/>
    </source>
</evidence>
<feature type="compositionally biased region" description="Acidic residues" evidence="15">
    <location>
        <begin position="1188"/>
        <end position="1201"/>
    </location>
</feature>
<feature type="compositionally biased region" description="Polar residues" evidence="15">
    <location>
        <begin position="2114"/>
        <end position="2124"/>
    </location>
</feature>
<feature type="region of interest" description="Disordered" evidence="15">
    <location>
        <begin position="2058"/>
        <end position="2141"/>
    </location>
</feature>
<feature type="compositionally biased region" description="Acidic residues" evidence="15">
    <location>
        <begin position="2063"/>
        <end position="2073"/>
    </location>
</feature>
<keyword evidence="14" id="KW-0539">Nucleus</keyword>
<accession>A0A6H5GX02</accession>
<feature type="domain" description="Pre-SET" evidence="17">
    <location>
        <begin position="745"/>
        <end position="821"/>
    </location>
</feature>
<keyword evidence="3" id="KW-0158">Chromosome</keyword>
<keyword evidence="8" id="KW-0479">Metal-binding</keyword>
<keyword evidence="12" id="KW-0805">Transcription regulation</keyword>
<evidence type="ECO:0000256" key="14">
    <source>
        <dbReference type="ARBA" id="ARBA00023242"/>
    </source>
</evidence>
<keyword evidence="10" id="KW-0862">Zinc</keyword>
<keyword evidence="13" id="KW-0804">Transcription</keyword>
<dbReference type="Gene3D" id="2.170.270.10">
    <property type="entry name" value="SET domain"/>
    <property type="match status" value="3"/>
</dbReference>
<evidence type="ECO:0000256" key="5">
    <source>
        <dbReference type="ARBA" id="ARBA00022603"/>
    </source>
</evidence>
<dbReference type="InterPro" id="IPR051516">
    <property type="entry name" value="SETDB_methyltransferase"/>
</dbReference>
<feature type="region of interest" description="Disordered" evidence="15">
    <location>
        <begin position="37"/>
        <end position="109"/>
    </location>
</feature>
<reference evidence="19 20" key="1">
    <citation type="submission" date="2020-02" db="EMBL/GenBank/DDBJ databases">
        <authorList>
            <person name="Ferguson B K."/>
        </authorList>
    </citation>
    <scope>NUCLEOTIDE SEQUENCE [LARGE SCALE GENOMIC DNA]</scope>
</reference>
<dbReference type="GO" id="GO:0070828">
    <property type="term" value="P:heterochromatin organization"/>
    <property type="evidence" value="ECO:0007669"/>
    <property type="project" value="TreeGrafter"/>
</dbReference>
<dbReference type="PROSITE" id="PS50982">
    <property type="entry name" value="MBD"/>
    <property type="match status" value="1"/>
</dbReference>
<dbReference type="SMART" id="SM00317">
    <property type="entry name" value="SET"/>
    <property type="match status" value="2"/>
</dbReference>
<feature type="region of interest" description="Disordered" evidence="15">
    <location>
        <begin position="515"/>
        <end position="560"/>
    </location>
</feature>
<evidence type="ECO:0000256" key="3">
    <source>
        <dbReference type="ARBA" id="ARBA00022454"/>
    </source>
</evidence>
<feature type="compositionally biased region" description="Polar residues" evidence="15">
    <location>
        <begin position="1410"/>
        <end position="1426"/>
    </location>
</feature>
<dbReference type="GO" id="GO:0046974">
    <property type="term" value="F:histone H3K9 methyltransferase activity"/>
    <property type="evidence" value="ECO:0007669"/>
    <property type="project" value="UniProtKB-ARBA"/>
</dbReference>
<feature type="domain" description="Pre-SET" evidence="17">
    <location>
        <begin position="1909"/>
        <end position="1985"/>
    </location>
</feature>
<feature type="compositionally biased region" description="Basic and acidic residues" evidence="15">
    <location>
        <begin position="920"/>
        <end position="940"/>
    </location>
</feature>
<organism evidence="19 20">
    <name type="scientific">Nesidiocoris tenuis</name>
    <dbReference type="NCBI Taxonomy" id="355587"/>
    <lineage>
        <taxon>Eukaryota</taxon>
        <taxon>Metazoa</taxon>
        <taxon>Ecdysozoa</taxon>
        <taxon>Arthropoda</taxon>
        <taxon>Hexapoda</taxon>
        <taxon>Insecta</taxon>
        <taxon>Pterygota</taxon>
        <taxon>Neoptera</taxon>
        <taxon>Paraneoptera</taxon>
        <taxon>Hemiptera</taxon>
        <taxon>Heteroptera</taxon>
        <taxon>Panheteroptera</taxon>
        <taxon>Cimicomorpha</taxon>
        <taxon>Miridae</taxon>
        <taxon>Dicyphina</taxon>
        <taxon>Nesidiocoris</taxon>
    </lineage>
</organism>
<evidence type="ECO:0000256" key="11">
    <source>
        <dbReference type="ARBA" id="ARBA00022853"/>
    </source>
</evidence>
<evidence type="ECO:0000256" key="2">
    <source>
        <dbReference type="ARBA" id="ARBA00004286"/>
    </source>
</evidence>
<comment type="subcellular location">
    <subcellularLocation>
        <location evidence="2">Chromosome</location>
    </subcellularLocation>
    <subcellularLocation>
        <location evidence="1">Nucleus</location>
    </subcellularLocation>
</comment>
<dbReference type="Gene3D" id="3.30.890.10">
    <property type="entry name" value="Methyl-cpg-binding Protein 2, Chain A"/>
    <property type="match status" value="2"/>
</dbReference>
<dbReference type="InterPro" id="IPR001739">
    <property type="entry name" value="Methyl_CpG_DNA-bd"/>
</dbReference>
<keyword evidence="6" id="KW-0808">Transferase</keyword>
<keyword evidence="11" id="KW-0156">Chromatin regulator</keyword>
<dbReference type="InterPro" id="IPR046341">
    <property type="entry name" value="SET_dom_sf"/>
</dbReference>
<dbReference type="Pfam" id="PF05033">
    <property type="entry name" value="Pre-SET"/>
    <property type="match status" value="2"/>
</dbReference>
<name>A0A6H5GX02_9HEMI</name>
<dbReference type="SMART" id="SM00391">
    <property type="entry name" value="MBD"/>
    <property type="match status" value="2"/>
</dbReference>
<feature type="domain" description="SET" evidence="16">
    <location>
        <begin position="824"/>
        <end position="1116"/>
    </location>
</feature>
<dbReference type="PROSITE" id="PS50280">
    <property type="entry name" value="SET"/>
    <property type="match status" value="2"/>
</dbReference>
<keyword evidence="5" id="KW-0489">Methyltransferase</keyword>
<dbReference type="SUPFAM" id="SSF54171">
    <property type="entry name" value="DNA-binding domain"/>
    <property type="match status" value="2"/>
</dbReference>
<feature type="region of interest" description="Disordered" evidence="15">
    <location>
        <begin position="896"/>
        <end position="955"/>
    </location>
</feature>
<dbReference type="GO" id="GO:0005634">
    <property type="term" value="C:nucleus"/>
    <property type="evidence" value="ECO:0007669"/>
    <property type="project" value="UniProtKB-SubCell"/>
</dbReference>
<dbReference type="CDD" id="cd10517">
    <property type="entry name" value="SET_SETDB1"/>
    <property type="match status" value="2"/>
</dbReference>
<dbReference type="Gene3D" id="2.30.30.140">
    <property type="match status" value="2"/>
</dbReference>
<dbReference type="SMART" id="SM00333">
    <property type="entry name" value="TUDOR"/>
    <property type="match status" value="2"/>
</dbReference>
<dbReference type="PANTHER" id="PTHR46024">
    <property type="entry name" value="HISTONE-LYSINE N-METHYLTRANSFERASE EGGLESS"/>
    <property type="match status" value="1"/>
</dbReference>
<feature type="domain" description="SET" evidence="16">
    <location>
        <begin position="1988"/>
        <end position="2210"/>
    </location>
</feature>
<feature type="compositionally biased region" description="Basic residues" evidence="15">
    <location>
        <begin position="2087"/>
        <end position="2098"/>
    </location>
</feature>
<dbReference type="Pfam" id="PF01429">
    <property type="entry name" value="MBD"/>
    <property type="match status" value="2"/>
</dbReference>
<evidence type="ECO:0000256" key="7">
    <source>
        <dbReference type="ARBA" id="ARBA00022691"/>
    </source>
</evidence>
<dbReference type="Pfam" id="PF18359">
    <property type="entry name" value="Tudor_5"/>
    <property type="match status" value="2"/>
</dbReference>
<dbReference type="GO" id="GO:0008270">
    <property type="term" value="F:zinc ion binding"/>
    <property type="evidence" value="ECO:0007669"/>
    <property type="project" value="InterPro"/>
</dbReference>
<dbReference type="PANTHER" id="PTHR46024:SF1">
    <property type="entry name" value="HISTONE-LYSINE N-METHYLTRANSFERASE EGGLESS"/>
    <property type="match status" value="1"/>
</dbReference>
<evidence type="ECO:0000256" key="1">
    <source>
        <dbReference type="ARBA" id="ARBA00004123"/>
    </source>
</evidence>
<keyword evidence="4" id="KW-0678">Repressor</keyword>
<feature type="region of interest" description="Disordered" evidence="15">
    <location>
        <begin position="1146"/>
        <end position="1201"/>
    </location>
</feature>
<feature type="compositionally biased region" description="Low complexity" evidence="15">
    <location>
        <begin position="2074"/>
        <end position="2085"/>
    </location>
</feature>
<feature type="compositionally biased region" description="Polar residues" evidence="15">
    <location>
        <begin position="97"/>
        <end position="108"/>
    </location>
</feature>
<dbReference type="InterPro" id="IPR041291">
    <property type="entry name" value="TUDOR_5"/>
</dbReference>
<evidence type="ECO:0008006" key="21">
    <source>
        <dbReference type="Google" id="ProtNLM"/>
    </source>
</evidence>
<dbReference type="InterPro" id="IPR001214">
    <property type="entry name" value="SET_dom"/>
</dbReference>
<evidence type="ECO:0000256" key="15">
    <source>
        <dbReference type="SAM" id="MobiDB-lite"/>
    </source>
</evidence>
<dbReference type="EMBL" id="CADCXU010020495">
    <property type="protein sequence ID" value="CAB0008597.1"/>
    <property type="molecule type" value="Genomic_DNA"/>
</dbReference>
<evidence type="ECO:0000313" key="19">
    <source>
        <dbReference type="EMBL" id="CAB0008597.1"/>
    </source>
</evidence>
<feature type="compositionally biased region" description="Acidic residues" evidence="15">
    <location>
        <begin position="2128"/>
        <end position="2138"/>
    </location>
</feature>
<evidence type="ECO:0000256" key="8">
    <source>
        <dbReference type="ARBA" id="ARBA00022723"/>
    </source>
</evidence>
<proteinExistence type="predicted"/>
<feature type="region of interest" description="Disordered" evidence="15">
    <location>
        <begin position="1406"/>
        <end position="1453"/>
    </location>
</feature>
<evidence type="ECO:0000313" key="20">
    <source>
        <dbReference type="Proteomes" id="UP000479000"/>
    </source>
</evidence>
<dbReference type="Proteomes" id="UP000479000">
    <property type="component" value="Unassembled WGS sequence"/>
</dbReference>
<dbReference type="InterPro" id="IPR002999">
    <property type="entry name" value="Tudor"/>
</dbReference>
<keyword evidence="9" id="KW-0677">Repeat</keyword>
<dbReference type="GO" id="GO:0005694">
    <property type="term" value="C:chromosome"/>
    <property type="evidence" value="ECO:0007669"/>
    <property type="project" value="UniProtKB-SubCell"/>
</dbReference>
<evidence type="ECO:0000256" key="4">
    <source>
        <dbReference type="ARBA" id="ARBA00022491"/>
    </source>
</evidence>
<dbReference type="Pfam" id="PF00856">
    <property type="entry name" value="SET"/>
    <property type="match status" value="2"/>
</dbReference>
<evidence type="ECO:0000259" key="18">
    <source>
        <dbReference type="PROSITE" id="PS50982"/>
    </source>
</evidence>
<dbReference type="SMART" id="SM00468">
    <property type="entry name" value="PreSET"/>
    <property type="match status" value="2"/>
</dbReference>
<evidence type="ECO:0000256" key="6">
    <source>
        <dbReference type="ARBA" id="ARBA00022679"/>
    </source>
</evidence>
<evidence type="ECO:0000259" key="16">
    <source>
        <dbReference type="PROSITE" id="PS50280"/>
    </source>
</evidence>